<evidence type="ECO:0000256" key="10">
    <source>
        <dbReference type="ARBA" id="ARBA00042182"/>
    </source>
</evidence>
<gene>
    <name evidence="14" type="ORF">FG384_17055</name>
</gene>
<dbReference type="OrthoDB" id="9775794at2"/>
<dbReference type="EC" id="4.1.1.94" evidence="7"/>
<dbReference type="GO" id="GO:0005829">
    <property type="term" value="C:cytosol"/>
    <property type="evidence" value="ECO:0007669"/>
    <property type="project" value="UniProtKB-SubCell"/>
</dbReference>
<evidence type="ECO:0000256" key="1">
    <source>
        <dbReference type="ARBA" id="ARBA00004514"/>
    </source>
</evidence>
<protein>
    <recommendedName>
        <fullName evidence="8">Ethylmalonyl-CoA decarboxylase</fullName>
        <ecNumber evidence="7">4.1.1.94</ecNumber>
    </recommendedName>
    <alternativeName>
        <fullName evidence="10">Enoyl-CoA hydratase domain-containing protein 1</fullName>
    </alternativeName>
    <alternativeName>
        <fullName evidence="9">Methylmalonyl-CoA decarboxylase</fullName>
    </alternativeName>
</protein>
<evidence type="ECO:0000256" key="13">
    <source>
        <dbReference type="RuleBase" id="RU003707"/>
    </source>
</evidence>
<dbReference type="GO" id="GO:0016853">
    <property type="term" value="F:isomerase activity"/>
    <property type="evidence" value="ECO:0007669"/>
    <property type="project" value="UniProtKB-KW"/>
</dbReference>
<evidence type="ECO:0000256" key="9">
    <source>
        <dbReference type="ARBA" id="ARBA00042052"/>
    </source>
</evidence>
<comment type="subcellular location">
    <subcellularLocation>
        <location evidence="1">Cytoplasm</location>
        <location evidence="1">Cytosol</location>
    </subcellularLocation>
</comment>
<evidence type="ECO:0000256" key="8">
    <source>
        <dbReference type="ARBA" id="ARBA00039903"/>
    </source>
</evidence>
<dbReference type="GO" id="GO:0006635">
    <property type="term" value="P:fatty acid beta-oxidation"/>
    <property type="evidence" value="ECO:0007669"/>
    <property type="project" value="TreeGrafter"/>
</dbReference>
<evidence type="ECO:0000256" key="5">
    <source>
        <dbReference type="ARBA" id="ARBA00036343"/>
    </source>
</evidence>
<evidence type="ECO:0000313" key="15">
    <source>
        <dbReference type="Proteomes" id="UP000316626"/>
    </source>
</evidence>
<comment type="catalytic activity">
    <reaction evidence="6">
        <text>(2R)-ethylmalonyl-CoA + H(+) = butanoyl-CoA + CO2</text>
        <dbReference type="Rhea" id="RHEA:59540"/>
        <dbReference type="ChEBI" id="CHEBI:15378"/>
        <dbReference type="ChEBI" id="CHEBI:16526"/>
        <dbReference type="ChEBI" id="CHEBI:57371"/>
        <dbReference type="ChEBI" id="CHEBI:85316"/>
        <dbReference type="EC" id="4.1.1.94"/>
    </reaction>
    <physiologicalReaction direction="left-to-right" evidence="6">
        <dbReference type="Rhea" id="RHEA:59541"/>
    </physiologicalReaction>
</comment>
<evidence type="ECO:0000256" key="2">
    <source>
        <dbReference type="ARBA" id="ARBA00005254"/>
    </source>
</evidence>
<dbReference type="CDD" id="cd06558">
    <property type="entry name" value="crotonase-like"/>
    <property type="match status" value="1"/>
</dbReference>
<evidence type="ECO:0000256" key="3">
    <source>
        <dbReference type="ARBA" id="ARBA00022490"/>
    </source>
</evidence>
<accession>A0A544TK45</accession>
<evidence type="ECO:0000256" key="6">
    <source>
        <dbReference type="ARBA" id="ARBA00036541"/>
    </source>
</evidence>
<reference evidence="14 15" key="1">
    <citation type="submission" date="2019-06" db="EMBL/GenBank/DDBJ databases">
        <title>Psychrobacillus vulpis sp. nov., a new species isolated from feces of a red fox that inhabits in The Tablas de Daimiel Natural Park, Albacete, Spain.</title>
        <authorList>
            <person name="Rodriguez M."/>
            <person name="Reina J.C."/>
            <person name="Bejar V."/>
            <person name="Llamas I."/>
        </authorList>
    </citation>
    <scope>NUCLEOTIDE SEQUENCE [LARGE SCALE GENOMIC DNA]</scope>
    <source>
        <strain evidence="14 15">Z8</strain>
    </source>
</reference>
<dbReference type="PANTHER" id="PTHR11941">
    <property type="entry name" value="ENOYL-COA HYDRATASE-RELATED"/>
    <property type="match status" value="1"/>
</dbReference>
<comment type="function">
    <text evidence="12">Decarboxylates ethylmalonyl-CoA, a potentially toxic metabolite, to form butyryl-CoA, suggesting it might be involved in metabolite proofreading. Acts preferentially on (S)-ethylmalonyl-CoA but also has some activity on the (R)-isomer. Also has methylmalonyl-CoA decarboxylase activity at lower level.</text>
</comment>
<comment type="caution">
    <text evidence="14">The sequence shown here is derived from an EMBL/GenBank/DDBJ whole genome shotgun (WGS) entry which is preliminary data.</text>
</comment>
<comment type="catalytic activity">
    <reaction evidence="5">
        <text>(2S)-ethylmalonyl-CoA + H(+) = butanoyl-CoA + CO2</text>
        <dbReference type="Rhea" id="RHEA:32131"/>
        <dbReference type="ChEBI" id="CHEBI:15378"/>
        <dbReference type="ChEBI" id="CHEBI:16526"/>
        <dbReference type="ChEBI" id="CHEBI:57371"/>
        <dbReference type="ChEBI" id="CHEBI:60909"/>
        <dbReference type="EC" id="4.1.1.94"/>
    </reaction>
    <physiologicalReaction direction="left-to-right" evidence="5">
        <dbReference type="Rhea" id="RHEA:32132"/>
    </physiologicalReaction>
</comment>
<name>A0A544TK45_9BACI</name>
<sequence>MAYTIEITDETIIFEINRPTIHNAINAEVMEGFKQFINQIKTNNSLKIGVITGAGEKSFCSGGDLSVFHQLKTEKESYRMLSETAKVLYEVATLPIPIIALINGTAVGGGCEIATLCDYRLVKKDAKCGFIQGKLAITSGWGGGTYLLEKGMRHDHALQMLTEAVPYPSDHLLAIGWATEVFEGEKLDALQKFIEKMIVPHATVLQAYKMQAIRKWEQTKLYDRIMEEVAACSILWEQEIHHDAVNTFLKNKKV</sequence>
<dbReference type="Gene3D" id="3.90.226.10">
    <property type="entry name" value="2-enoyl-CoA Hydratase, Chain A, domain 1"/>
    <property type="match status" value="1"/>
</dbReference>
<dbReference type="InterPro" id="IPR018376">
    <property type="entry name" value="Enoyl-CoA_hyd/isom_CS"/>
</dbReference>
<dbReference type="EMBL" id="VDGI01000024">
    <property type="protein sequence ID" value="TQR17830.1"/>
    <property type="molecule type" value="Genomic_DNA"/>
</dbReference>
<dbReference type="RefSeq" id="WP_142643893.1">
    <property type="nucleotide sequence ID" value="NZ_VDGI01000024.1"/>
</dbReference>
<dbReference type="PANTHER" id="PTHR11941:SF27">
    <property type="entry name" value="ETHYLMALONYL-COA DECARBOXYLASE"/>
    <property type="match status" value="1"/>
</dbReference>
<dbReference type="PROSITE" id="PS00166">
    <property type="entry name" value="ENOYL_COA_HYDRATASE"/>
    <property type="match status" value="1"/>
</dbReference>
<dbReference type="InterPro" id="IPR001753">
    <property type="entry name" value="Enoyl-CoA_hydra/iso"/>
</dbReference>
<keyword evidence="14" id="KW-0413">Isomerase</keyword>
<dbReference type="AlphaFoldDB" id="A0A544TK45"/>
<organism evidence="14 15">
    <name type="scientific">Psychrobacillus vulpis</name>
    <dbReference type="NCBI Taxonomy" id="2325572"/>
    <lineage>
        <taxon>Bacteria</taxon>
        <taxon>Bacillati</taxon>
        <taxon>Bacillota</taxon>
        <taxon>Bacilli</taxon>
        <taxon>Bacillales</taxon>
        <taxon>Bacillaceae</taxon>
        <taxon>Psychrobacillus</taxon>
    </lineage>
</organism>
<dbReference type="SUPFAM" id="SSF52096">
    <property type="entry name" value="ClpP/crotonase"/>
    <property type="match status" value="1"/>
</dbReference>
<evidence type="ECO:0000256" key="7">
    <source>
        <dbReference type="ARBA" id="ARBA00038883"/>
    </source>
</evidence>
<dbReference type="Pfam" id="PF00378">
    <property type="entry name" value="ECH_1"/>
    <property type="match status" value="1"/>
</dbReference>
<dbReference type="InterPro" id="IPR029045">
    <property type="entry name" value="ClpP/crotonase-like_dom_sf"/>
</dbReference>
<evidence type="ECO:0000256" key="11">
    <source>
        <dbReference type="ARBA" id="ARBA00047446"/>
    </source>
</evidence>
<keyword evidence="3" id="KW-0963">Cytoplasm</keyword>
<dbReference type="Proteomes" id="UP000316626">
    <property type="component" value="Unassembled WGS sequence"/>
</dbReference>
<evidence type="ECO:0000256" key="4">
    <source>
        <dbReference type="ARBA" id="ARBA00023239"/>
    </source>
</evidence>
<proteinExistence type="inferred from homology"/>
<evidence type="ECO:0000256" key="12">
    <source>
        <dbReference type="ARBA" id="ARBA00056546"/>
    </source>
</evidence>
<evidence type="ECO:0000313" key="14">
    <source>
        <dbReference type="EMBL" id="TQR17830.1"/>
    </source>
</evidence>
<comment type="catalytic activity">
    <reaction evidence="11">
        <text>(S)-methylmalonyl-CoA + H(+) = propanoyl-CoA + CO2</text>
        <dbReference type="Rhea" id="RHEA:61340"/>
        <dbReference type="ChEBI" id="CHEBI:15378"/>
        <dbReference type="ChEBI" id="CHEBI:16526"/>
        <dbReference type="ChEBI" id="CHEBI:57327"/>
        <dbReference type="ChEBI" id="CHEBI:57392"/>
        <dbReference type="EC" id="4.1.1.94"/>
    </reaction>
    <physiologicalReaction direction="left-to-right" evidence="11">
        <dbReference type="Rhea" id="RHEA:61341"/>
    </physiologicalReaction>
</comment>
<keyword evidence="4" id="KW-0456">Lyase</keyword>
<dbReference type="GO" id="GO:0004492">
    <property type="term" value="F:methyl/ethyl malonyl-CoA decarboxylase activity"/>
    <property type="evidence" value="ECO:0007669"/>
    <property type="project" value="UniProtKB-EC"/>
</dbReference>
<keyword evidence="15" id="KW-1185">Reference proteome</keyword>
<comment type="similarity">
    <text evidence="2 13">Belongs to the enoyl-CoA hydratase/isomerase family.</text>
</comment>